<accession>A0A2B8BGQ7</accession>
<feature type="domain" description="Solute-binding protein family 5" evidence="5">
    <location>
        <begin position="80"/>
        <end position="454"/>
    </location>
</feature>
<sequence length="540" mass="60732">MPLPLKRLTGSLARGAAVLFGLATMPGAALAEKSLVYCTEGNPQSFNAQFSTSGTTVNAVTPLFNNLVEMAADGQITGSGLAESYTISADGLIYDFHLRRNVNFHSNDLFTPSRPLNADDVLFTFERQWHADHPYHNVGPATYDYFRDMGLPTLLKSVEKLDDHTVRITLDHPEAPFLADLAMPFLSIQSAEYANFLLKSGRQTSFDEMPIGTGPFRLVSYQKDVAIRYKAFDGYWRGRQPLDNLIYSITPNIAVRLNKLRSGECHVMIFPNPAELGNIEKDPNLVLERQDGRNVAYMALNTQKPPLDDVRVRRAITLAIDKRTLVDAVYQNGGMPAKNPIPPGMWSYNDSIEDHPFDPAEARRLLVEAGHAEGFTLDLWYPPVTRPYLPNGKRAAEMIRENLERVGIKLTLKTESWGNYRRQVTQGEQDMVLYGWTGDNGDPDNFLYFLLNCGAVRPGGANIARWCNPDFEEQITKAKVTSDVSRRTAHYRTAQQIFHQEVPWFPIANSIIVVAHRKEVKNYTNNIFNQDFSGVDIEAR</sequence>
<evidence type="ECO:0000313" key="6">
    <source>
        <dbReference type="EMBL" id="PGH57075.1"/>
    </source>
</evidence>
<gene>
    <name evidence="6" type="ORF">CRT60_11325</name>
</gene>
<name>A0A2B8BGQ7_9PROT</name>
<dbReference type="Gene3D" id="3.90.76.10">
    <property type="entry name" value="Dipeptide-binding Protein, Domain 1"/>
    <property type="match status" value="1"/>
</dbReference>
<dbReference type="SUPFAM" id="SSF53850">
    <property type="entry name" value="Periplasmic binding protein-like II"/>
    <property type="match status" value="1"/>
</dbReference>
<evidence type="ECO:0000259" key="5">
    <source>
        <dbReference type="Pfam" id="PF00496"/>
    </source>
</evidence>
<dbReference type="InterPro" id="IPR000914">
    <property type="entry name" value="SBP_5_dom"/>
</dbReference>
<evidence type="ECO:0000256" key="3">
    <source>
        <dbReference type="ARBA" id="ARBA00022729"/>
    </source>
</evidence>
<dbReference type="InterPro" id="IPR039424">
    <property type="entry name" value="SBP_5"/>
</dbReference>
<dbReference type="Gene3D" id="3.10.105.10">
    <property type="entry name" value="Dipeptide-binding Protein, Domain 3"/>
    <property type="match status" value="1"/>
</dbReference>
<comment type="subcellular location">
    <subcellularLocation>
        <location evidence="1">Periplasm</location>
    </subcellularLocation>
</comment>
<evidence type="ECO:0000256" key="2">
    <source>
        <dbReference type="ARBA" id="ARBA00005695"/>
    </source>
</evidence>
<dbReference type="GO" id="GO:1904680">
    <property type="term" value="F:peptide transmembrane transporter activity"/>
    <property type="evidence" value="ECO:0007669"/>
    <property type="project" value="TreeGrafter"/>
</dbReference>
<dbReference type="OrthoDB" id="9803988at2"/>
<dbReference type="InterPro" id="IPR023765">
    <property type="entry name" value="SBP_5_CS"/>
</dbReference>
<dbReference type="InterPro" id="IPR030678">
    <property type="entry name" value="Peptide/Ni-bd"/>
</dbReference>
<evidence type="ECO:0000256" key="4">
    <source>
        <dbReference type="SAM" id="SignalP"/>
    </source>
</evidence>
<keyword evidence="3 4" id="KW-0732">Signal</keyword>
<dbReference type="PIRSF" id="PIRSF002741">
    <property type="entry name" value="MppA"/>
    <property type="match status" value="1"/>
</dbReference>
<keyword evidence="7" id="KW-1185">Reference proteome</keyword>
<comment type="caution">
    <text evidence="6">The sequence shown here is derived from an EMBL/GenBank/DDBJ whole genome shotgun (WGS) entry which is preliminary data.</text>
</comment>
<feature type="chain" id="PRO_5013310347" evidence="4">
    <location>
        <begin position="32"/>
        <end position="540"/>
    </location>
</feature>
<evidence type="ECO:0000256" key="1">
    <source>
        <dbReference type="ARBA" id="ARBA00004418"/>
    </source>
</evidence>
<dbReference type="GO" id="GO:0030288">
    <property type="term" value="C:outer membrane-bounded periplasmic space"/>
    <property type="evidence" value="ECO:0007669"/>
    <property type="project" value="TreeGrafter"/>
</dbReference>
<feature type="signal peptide" evidence="4">
    <location>
        <begin position="1"/>
        <end position="31"/>
    </location>
</feature>
<evidence type="ECO:0000313" key="7">
    <source>
        <dbReference type="Proteomes" id="UP000225379"/>
    </source>
</evidence>
<organism evidence="6 7">
    <name type="scientific">Azospirillum palustre</name>
    <dbReference type="NCBI Taxonomy" id="2044885"/>
    <lineage>
        <taxon>Bacteria</taxon>
        <taxon>Pseudomonadati</taxon>
        <taxon>Pseudomonadota</taxon>
        <taxon>Alphaproteobacteria</taxon>
        <taxon>Rhodospirillales</taxon>
        <taxon>Azospirillaceae</taxon>
        <taxon>Azospirillum</taxon>
    </lineage>
</organism>
<dbReference type="GO" id="GO:0042938">
    <property type="term" value="P:dipeptide transport"/>
    <property type="evidence" value="ECO:0007669"/>
    <property type="project" value="TreeGrafter"/>
</dbReference>
<dbReference type="Gene3D" id="3.40.190.10">
    <property type="entry name" value="Periplasmic binding protein-like II"/>
    <property type="match status" value="1"/>
</dbReference>
<protein>
    <submittedName>
        <fullName evidence="6">ABC transporter substrate-binding protein</fullName>
    </submittedName>
</protein>
<dbReference type="Proteomes" id="UP000225379">
    <property type="component" value="Unassembled WGS sequence"/>
</dbReference>
<dbReference type="Pfam" id="PF00496">
    <property type="entry name" value="SBP_bac_5"/>
    <property type="match status" value="1"/>
</dbReference>
<reference evidence="7" key="1">
    <citation type="submission" date="2017-10" db="EMBL/GenBank/DDBJ databases">
        <authorList>
            <person name="Kravchenko I.K."/>
            <person name="Grouzdev D.S."/>
        </authorList>
    </citation>
    <scope>NUCLEOTIDE SEQUENCE [LARGE SCALE GENOMIC DNA]</scope>
    <source>
        <strain evidence="7">B2</strain>
    </source>
</reference>
<dbReference type="PANTHER" id="PTHR30290:SF38">
    <property type="entry name" value="D,D-DIPEPTIDE-BINDING PERIPLASMIC PROTEIN DDPA-RELATED"/>
    <property type="match status" value="1"/>
</dbReference>
<comment type="similarity">
    <text evidence="2">Belongs to the bacterial solute-binding protein 5 family.</text>
</comment>
<dbReference type="GO" id="GO:0043190">
    <property type="term" value="C:ATP-binding cassette (ABC) transporter complex"/>
    <property type="evidence" value="ECO:0007669"/>
    <property type="project" value="InterPro"/>
</dbReference>
<dbReference type="CDD" id="cd08493">
    <property type="entry name" value="PBP2_DppA_like"/>
    <property type="match status" value="1"/>
</dbReference>
<dbReference type="PROSITE" id="PS01040">
    <property type="entry name" value="SBP_BACTERIAL_5"/>
    <property type="match status" value="1"/>
</dbReference>
<dbReference type="RefSeq" id="WP_098736526.1">
    <property type="nucleotide sequence ID" value="NZ_PDKW01000040.1"/>
</dbReference>
<dbReference type="AlphaFoldDB" id="A0A2B8BGQ7"/>
<dbReference type="PANTHER" id="PTHR30290">
    <property type="entry name" value="PERIPLASMIC BINDING COMPONENT OF ABC TRANSPORTER"/>
    <property type="match status" value="1"/>
</dbReference>
<dbReference type="EMBL" id="PDKW01000040">
    <property type="protein sequence ID" value="PGH57075.1"/>
    <property type="molecule type" value="Genomic_DNA"/>
</dbReference>
<proteinExistence type="inferred from homology"/>